<evidence type="ECO:0000313" key="9">
    <source>
        <dbReference type="Proteomes" id="UP000321922"/>
    </source>
</evidence>
<dbReference type="PANTHER" id="PTHR41335:SF1">
    <property type="entry name" value="MEMBRANE PROTEIN"/>
    <property type="match status" value="1"/>
</dbReference>
<keyword evidence="1 5" id="KW-1003">Cell membrane</keyword>
<reference evidence="8 9" key="1">
    <citation type="submission" date="2019-07" db="EMBL/GenBank/DDBJ databases">
        <title>Whole genome shotgun sequence of Vibrio sagamiensis NBRC 104589.</title>
        <authorList>
            <person name="Hosoyama A."/>
            <person name="Uohara A."/>
            <person name="Ohji S."/>
            <person name="Ichikawa N."/>
        </authorList>
    </citation>
    <scope>NUCLEOTIDE SEQUENCE [LARGE SCALE GENOMIC DNA]</scope>
    <source>
        <strain evidence="8 9">NBRC 104589</strain>
    </source>
</reference>
<dbReference type="Pfam" id="PF06305">
    <property type="entry name" value="LapA_dom"/>
    <property type="match status" value="1"/>
</dbReference>
<dbReference type="InterPro" id="IPR010445">
    <property type="entry name" value="LapA_dom"/>
</dbReference>
<gene>
    <name evidence="5 8" type="primary">lapA</name>
    <name evidence="8" type="ORF">VSA01S_32690</name>
</gene>
<evidence type="ECO:0000256" key="5">
    <source>
        <dbReference type="HAMAP-Rule" id="MF_01948"/>
    </source>
</evidence>
<dbReference type="RefSeq" id="WP_039981259.1">
    <property type="nucleotide sequence ID" value="NZ_BAOJ01000055.1"/>
</dbReference>
<sequence>MNITTIIKGTAILALFLVALAFGSQNQELVTFSFLIAKGNFHLSTLLGLAFISGFAVCTLVSLWMQMKLKRQVKVLRKKLRKYEPNDEKPNKKASSKSVAVNKA</sequence>
<comment type="caution">
    <text evidence="5">Lacks conserved residue(s) required for the propagation of feature annotation.</text>
</comment>
<comment type="caution">
    <text evidence="8">The sequence shown here is derived from an EMBL/GenBank/DDBJ whole genome shotgun (WGS) entry which is preliminary data.</text>
</comment>
<dbReference type="Proteomes" id="UP000321922">
    <property type="component" value="Unassembled WGS sequence"/>
</dbReference>
<evidence type="ECO:0000256" key="3">
    <source>
        <dbReference type="ARBA" id="ARBA00022989"/>
    </source>
</evidence>
<evidence type="ECO:0000256" key="1">
    <source>
        <dbReference type="ARBA" id="ARBA00022475"/>
    </source>
</evidence>
<feature type="domain" description="Lipopolysaccharide assembly protein A" evidence="7">
    <location>
        <begin position="25"/>
        <end position="84"/>
    </location>
</feature>
<keyword evidence="5" id="KW-0997">Cell inner membrane</keyword>
<comment type="similarity">
    <text evidence="5">Belongs to the LapA family.</text>
</comment>
<comment type="subcellular location">
    <subcellularLocation>
        <location evidence="5">Cell inner membrane</location>
        <topology evidence="5">Single-pass membrane protein</topology>
    </subcellularLocation>
</comment>
<evidence type="ECO:0000256" key="2">
    <source>
        <dbReference type="ARBA" id="ARBA00022692"/>
    </source>
</evidence>
<comment type="function">
    <text evidence="5">Involved in the assembly of lipopolysaccharide (LPS).</text>
</comment>
<feature type="region of interest" description="Disordered" evidence="6">
    <location>
        <begin position="84"/>
        <end position="104"/>
    </location>
</feature>
<keyword evidence="4 5" id="KW-0472">Membrane</keyword>
<feature type="transmembrane region" description="Helical" evidence="5">
    <location>
        <begin position="42"/>
        <end position="64"/>
    </location>
</feature>
<organism evidence="8 9">
    <name type="scientific">Vibrio sagamiensis NBRC 104589</name>
    <dbReference type="NCBI Taxonomy" id="1219064"/>
    <lineage>
        <taxon>Bacteria</taxon>
        <taxon>Pseudomonadati</taxon>
        <taxon>Pseudomonadota</taxon>
        <taxon>Gammaproteobacteria</taxon>
        <taxon>Vibrionales</taxon>
        <taxon>Vibrionaceae</taxon>
        <taxon>Vibrio</taxon>
    </lineage>
</organism>
<dbReference type="HAMAP" id="MF_01948">
    <property type="entry name" value="LPS_assembly_LapA"/>
    <property type="match status" value="1"/>
</dbReference>
<evidence type="ECO:0000256" key="6">
    <source>
        <dbReference type="SAM" id="MobiDB-lite"/>
    </source>
</evidence>
<dbReference type="AlphaFoldDB" id="A0A511QIZ3"/>
<proteinExistence type="inferred from homology"/>
<evidence type="ECO:0000256" key="4">
    <source>
        <dbReference type="ARBA" id="ARBA00023136"/>
    </source>
</evidence>
<dbReference type="EMBL" id="BJXJ01000042">
    <property type="protein sequence ID" value="GEM77157.1"/>
    <property type="molecule type" value="Genomic_DNA"/>
</dbReference>
<evidence type="ECO:0000259" key="7">
    <source>
        <dbReference type="Pfam" id="PF06305"/>
    </source>
</evidence>
<keyword evidence="2 5" id="KW-0812">Transmembrane</keyword>
<keyword evidence="3 5" id="KW-1133">Transmembrane helix</keyword>
<dbReference type="InterPro" id="IPR032906">
    <property type="entry name" value="LapA"/>
</dbReference>
<dbReference type="PANTHER" id="PTHR41335">
    <property type="entry name" value="MEMBRANE PROTEIN-RELATED"/>
    <property type="match status" value="1"/>
</dbReference>
<dbReference type="OrthoDB" id="7064015at2"/>
<accession>A0A511QIZ3</accession>
<keyword evidence="9" id="KW-1185">Reference proteome</keyword>
<dbReference type="GO" id="GO:0008653">
    <property type="term" value="P:lipopolysaccharide metabolic process"/>
    <property type="evidence" value="ECO:0007669"/>
    <property type="project" value="InterPro"/>
</dbReference>
<dbReference type="GO" id="GO:0005886">
    <property type="term" value="C:plasma membrane"/>
    <property type="evidence" value="ECO:0007669"/>
    <property type="project" value="UniProtKB-SubCell"/>
</dbReference>
<evidence type="ECO:0000313" key="8">
    <source>
        <dbReference type="EMBL" id="GEM77157.1"/>
    </source>
</evidence>
<protein>
    <recommendedName>
        <fullName evidence="5">Probable lipopolysaccharide assembly protein A</fullName>
    </recommendedName>
</protein>
<name>A0A511QIZ3_9VIBR</name>